<evidence type="ECO:0000256" key="8">
    <source>
        <dbReference type="ARBA" id="ARBA00022737"/>
    </source>
</evidence>
<keyword evidence="8" id="KW-0677">Repeat</keyword>
<evidence type="ECO:0000256" key="7">
    <source>
        <dbReference type="ARBA" id="ARBA00022679"/>
    </source>
</evidence>
<dbReference type="Gene3D" id="2.40.30.20">
    <property type="match status" value="2"/>
</dbReference>
<accession>A0A7X9FTI8</accession>
<comment type="pathway">
    <text evidence="3">Cofactor biosynthesis; riboflavin biosynthesis; riboflavin from 2-hydroxy-3-oxobutyl phosphate and 5-amino-6-(D-ribitylamino)uracil: step 2/2.</text>
</comment>
<dbReference type="GO" id="GO:0009231">
    <property type="term" value="P:riboflavin biosynthetic process"/>
    <property type="evidence" value="ECO:0007669"/>
    <property type="project" value="UniProtKB-KW"/>
</dbReference>
<evidence type="ECO:0000313" key="12">
    <source>
        <dbReference type="EMBL" id="NMC63534.1"/>
    </source>
</evidence>
<evidence type="ECO:0000256" key="9">
    <source>
        <dbReference type="NCBIfam" id="TIGR00187"/>
    </source>
</evidence>
<dbReference type="Pfam" id="PF00677">
    <property type="entry name" value="Lum_binding"/>
    <property type="match status" value="2"/>
</dbReference>
<gene>
    <name evidence="12" type="ORF">GYA55_10265</name>
</gene>
<feature type="repeat" description="Lumazine-binding" evidence="10">
    <location>
        <begin position="1"/>
        <end position="96"/>
    </location>
</feature>
<evidence type="ECO:0000256" key="3">
    <source>
        <dbReference type="ARBA" id="ARBA00004887"/>
    </source>
</evidence>
<dbReference type="PROSITE" id="PS51177">
    <property type="entry name" value="LUMAZINE_BIND"/>
    <property type="match status" value="2"/>
</dbReference>
<feature type="repeat" description="Lumazine-binding" evidence="10">
    <location>
        <begin position="97"/>
        <end position="193"/>
    </location>
</feature>
<keyword evidence="6" id="KW-0686">Riboflavin biosynthesis</keyword>
<reference evidence="12 13" key="1">
    <citation type="journal article" date="2020" name="Biotechnol. Biofuels">
        <title>New insights from the biogas microbiome by comprehensive genome-resolved metagenomics of nearly 1600 species originating from multiple anaerobic digesters.</title>
        <authorList>
            <person name="Campanaro S."/>
            <person name="Treu L."/>
            <person name="Rodriguez-R L.M."/>
            <person name="Kovalovszki A."/>
            <person name="Ziels R.M."/>
            <person name="Maus I."/>
            <person name="Zhu X."/>
            <person name="Kougias P.G."/>
            <person name="Basile A."/>
            <person name="Luo G."/>
            <person name="Schluter A."/>
            <person name="Konstantinidis K.T."/>
            <person name="Angelidaki I."/>
        </authorList>
    </citation>
    <scope>NUCLEOTIDE SEQUENCE [LARGE SCALE GENOMIC DNA]</scope>
    <source>
        <strain evidence="12">AS27yjCOA_65</strain>
    </source>
</reference>
<comment type="function">
    <text evidence="2">Catalyzes the dismutation of two molecules of 6,7-dimethyl-8-ribityllumazine, resulting in the formation of riboflavin and 5-amino-6-(D-ribitylamino)uracil.</text>
</comment>
<dbReference type="GO" id="GO:0004746">
    <property type="term" value="F:riboflavin synthase activity"/>
    <property type="evidence" value="ECO:0007669"/>
    <property type="project" value="UniProtKB-UniRule"/>
</dbReference>
<feature type="domain" description="Lumazine-binding" evidence="11">
    <location>
        <begin position="1"/>
        <end position="96"/>
    </location>
</feature>
<sequence>MFSGIVEESAIVRRIEGGSALKNIYIESVLDHNDTKIGDSICIDGVCLTVTKKEVGVLCFDASSETLRRSTLGSLKPGDRVNLERSLILGSRIHGHLVFGHVDCVIPLIARRQDGESLRLEWRVPIDMRKYLTPKGSVSISGVSLTIGEVAKTSFSIYAIPHTLSVTTLSNIEVGQKANLEVDMLARYVQEAINSNIHS</sequence>
<dbReference type="InterPro" id="IPR001783">
    <property type="entry name" value="Lumazine-bd"/>
</dbReference>
<dbReference type="EMBL" id="JAAZON010000464">
    <property type="protein sequence ID" value="NMC63534.1"/>
    <property type="molecule type" value="Genomic_DNA"/>
</dbReference>
<dbReference type="NCBIfam" id="TIGR00187">
    <property type="entry name" value="ribE"/>
    <property type="match status" value="1"/>
</dbReference>
<dbReference type="SUPFAM" id="SSF63380">
    <property type="entry name" value="Riboflavin synthase domain-like"/>
    <property type="match status" value="2"/>
</dbReference>
<evidence type="ECO:0000256" key="5">
    <source>
        <dbReference type="ARBA" id="ARBA00013950"/>
    </source>
</evidence>
<evidence type="ECO:0000256" key="10">
    <source>
        <dbReference type="PROSITE-ProRule" id="PRU00524"/>
    </source>
</evidence>
<dbReference type="NCBIfam" id="NF006767">
    <property type="entry name" value="PRK09289.1"/>
    <property type="match status" value="1"/>
</dbReference>
<evidence type="ECO:0000313" key="13">
    <source>
        <dbReference type="Proteomes" id="UP000524246"/>
    </source>
</evidence>
<evidence type="ECO:0000259" key="11">
    <source>
        <dbReference type="PROSITE" id="PS51177"/>
    </source>
</evidence>
<evidence type="ECO:0000256" key="1">
    <source>
        <dbReference type="ARBA" id="ARBA00000968"/>
    </source>
</evidence>
<evidence type="ECO:0000256" key="4">
    <source>
        <dbReference type="ARBA" id="ARBA00012827"/>
    </source>
</evidence>
<dbReference type="InterPro" id="IPR017938">
    <property type="entry name" value="Riboflavin_synthase-like_b-brl"/>
</dbReference>
<dbReference type="PANTHER" id="PTHR21098">
    <property type="entry name" value="RIBOFLAVIN SYNTHASE ALPHA CHAIN"/>
    <property type="match status" value="1"/>
</dbReference>
<dbReference type="Proteomes" id="UP000524246">
    <property type="component" value="Unassembled WGS sequence"/>
</dbReference>
<dbReference type="AlphaFoldDB" id="A0A7X9FTI8"/>
<comment type="caution">
    <text evidence="12">The sequence shown here is derived from an EMBL/GenBank/DDBJ whole genome shotgun (WGS) entry which is preliminary data.</text>
</comment>
<dbReference type="InterPro" id="IPR023366">
    <property type="entry name" value="ATP_synth_asu-like_sf"/>
</dbReference>
<keyword evidence="7 12" id="KW-0808">Transferase</keyword>
<dbReference type="PIRSF" id="PIRSF000498">
    <property type="entry name" value="Riboflavin_syn_A"/>
    <property type="match status" value="1"/>
</dbReference>
<proteinExistence type="predicted"/>
<dbReference type="InterPro" id="IPR026017">
    <property type="entry name" value="Lumazine-bd_dom"/>
</dbReference>
<feature type="domain" description="Lumazine-binding" evidence="11">
    <location>
        <begin position="97"/>
        <end position="193"/>
    </location>
</feature>
<evidence type="ECO:0000256" key="6">
    <source>
        <dbReference type="ARBA" id="ARBA00022619"/>
    </source>
</evidence>
<evidence type="ECO:0000256" key="2">
    <source>
        <dbReference type="ARBA" id="ARBA00002803"/>
    </source>
</evidence>
<protein>
    <recommendedName>
        <fullName evidence="5 9">Riboflavin synthase</fullName>
        <ecNumber evidence="4 9">2.5.1.9</ecNumber>
    </recommendedName>
</protein>
<dbReference type="CDD" id="cd00402">
    <property type="entry name" value="Riboflavin_synthase_like"/>
    <property type="match status" value="1"/>
</dbReference>
<dbReference type="PANTHER" id="PTHR21098:SF12">
    <property type="entry name" value="RIBOFLAVIN SYNTHASE"/>
    <property type="match status" value="1"/>
</dbReference>
<comment type="catalytic activity">
    <reaction evidence="1">
        <text>2 6,7-dimethyl-8-(1-D-ribityl)lumazine + H(+) = 5-amino-6-(D-ribitylamino)uracil + riboflavin</text>
        <dbReference type="Rhea" id="RHEA:20772"/>
        <dbReference type="ChEBI" id="CHEBI:15378"/>
        <dbReference type="ChEBI" id="CHEBI:15934"/>
        <dbReference type="ChEBI" id="CHEBI:57986"/>
        <dbReference type="ChEBI" id="CHEBI:58201"/>
        <dbReference type="EC" id="2.5.1.9"/>
    </reaction>
</comment>
<name>A0A7X9FTI8_9DELT</name>
<dbReference type="EC" id="2.5.1.9" evidence="4 9"/>
<organism evidence="12 13">
    <name type="scientific">SAR324 cluster bacterium</name>
    <dbReference type="NCBI Taxonomy" id="2024889"/>
    <lineage>
        <taxon>Bacteria</taxon>
        <taxon>Deltaproteobacteria</taxon>
        <taxon>SAR324 cluster</taxon>
    </lineage>
</organism>